<organism evidence="1 2">
    <name type="scientific">Paramecium sonneborni</name>
    <dbReference type="NCBI Taxonomy" id="65129"/>
    <lineage>
        <taxon>Eukaryota</taxon>
        <taxon>Sar</taxon>
        <taxon>Alveolata</taxon>
        <taxon>Ciliophora</taxon>
        <taxon>Intramacronucleata</taxon>
        <taxon>Oligohymenophorea</taxon>
        <taxon>Peniculida</taxon>
        <taxon>Parameciidae</taxon>
        <taxon>Paramecium</taxon>
    </lineage>
</organism>
<gene>
    <name evidence="1" type="ORF">PSON_ATCC_30995.1.T0400065</name>
</gene>
<accession>A0A8S1MYL7</accession>
<evidence type="ECO:0000313" key="1">
    <source>
        <dbReference type="EMBL" id="CAD8080094.1"/>
    </source>
</evidence>
<dbReference type="EMBL" id="CAJJDN010000040">
    <property type="protein sequence ID" value="CAD8080094.1"/>
    <property type="molecule type" value="Genomic_DNA"/>
</dbReference>
<comment type="caution">
    <text evidence="1">The sequence shown here is derived from an EMBL/GenBank/DDBJ whole genome shotgun (WGS) entry which is preliminary data.</text>
</comment>
<reference evidence="1" key="1">
    <citation type="submission" date="2021-01" db="EMBL/GenBank/DDBJ databases">
        <authorList>
            <consortium name="Genoscope - CEA"/>
            <person name="William W."/>
        </authorList>
    </citation>
    <scope>NUCLEOTIDE SEQUENCE</scope>
</reference>
<protein>
    <submittedName>
        <fullName evidence="1">Uncharacterized protein</fullName>
    </submittedName>
</protein>
<dbReference type="Proteomes" id="UP000692954">
    <property type="component" value="Unassembled WGS sequence"/>
</dbReference>
<name>A0A8S1MYL7_9CILI</name>
<dbReference type="AlphaFoldDB" id="A0A8S1MYL7"/>
<evidence type="ECO:0000313" key="2">
    <source>
        <dbReference type="Proteomes" id="UP000692954"/>
    </source>
</evidence>
<keyword evidence="2" id="KW-1185">Reference proteome</keyword>
<sequence>MSFMIDGQQNYSNGQIHINVVNTQPEDFQNSNFYDYEQIESQGTIELQIEEDTPQFRDMYESDERNKKYQFI</sequence>
<proteinExistence type="predicted"/>